<dbReference type="RefSeq" id="WP_015882408.1">
    <property type="nucleotide sequence ID" value="NC_012669.1"/>
</dbReference>
<keyword evidence="3" id="KW-1185">Reference proteome</keyword>
<dbReference type="STRING" id="471853.Bcav_1912"/>
<evidence type="ECO:0000313" key="2">
    <source>
        <dbReference type="EMBL" id="ACQ80168.1"/>
    </source>
</evidence>
<gene>
    <name evidence="2" type="ordered locus">Bcav_1912</name>
</gene>
<dbReference type="eggNOG" id="ENOG5031GJC">
    <property type="taxonomic scope" value="Bacteria"/>
</dbReference>
<protein>
    <recommendedName>
        <fullName evidence="4">DUF4192 domain-containing protein</fullName>
    </recommendedName>
</protein>
<reference evidence="2 3" key="1">
    <citation type="journal article" date="2009" name="Stand. Genomic Sci.">
        <title>Complete genome sequence of Beutenbergia cavernae type strain (HKI 0122).</title>
        <authorList>
            <person name="Land M."/>
            <person name="Pukall R."/>
            <person name="Abt B."/>
            <person name="Goker M."/>
            <person name="Rohde M."/>
            <person name="Glavina Del Rio T."/>
            <person name="Tice H."/>
            <person name="Copeland A."/>
            <person name="Cheng J.F."/>
            <person name="Lucas S."/>
            <person name="Chen F."/>
            <person name="Nolan M."/>
            <person name="Bruce D."/>
            <person name="Goodwin L."/>
            <person name="Pitluck S."/>
            <person name="Ivanova N."/>
            <person name="Mavromatis K."/>
            <person name="Ovchinnikova G."/>
            <person name="Pati A."/>
            <person name="Chen A."/>
            <person name="Palaniappan K."/>
            <person name="Hauser L."/>
            <person name="Chang Y.J."/>
            <person name="Jefferies C.C."/>
            <person name="Saunders E."/>
            <person name="Brettin T."/>
            <person name="Detter J.C."/>
            <person name="Han C."/>
            <person name="Chain P."/>
            <person name="Bristow J."/>
            <person name="Eisen J.A."/>
            <person name="Markowitz V."/>
            <person name="Hugenholtz P."/>
            <person name="Kyrpides N.C."/>
            <person name="Klenk H.P."/>
            <person name="Lapidus A."/>
        </authorList>
    </citation>
    <scope>NUCLEOTIDE SEQUENCE [LARGE SCALE GENOMIC DNA]</scope>
    <source>
        <strain evidence="3">ATCC BAA-8 / DSM 12333 / NBRC 16432</strain>
    </source>
</reference>
<dbReference type="Pfam" id="PF13830">
    <property type="entry name" value="DUF4192"/>
    <property type="match status" value="2"/>
</dbReference>
<dbReference type="KEGG" id="bcv:Bcav_1912"/>
<dbReference type="AlphaFoldDB" id="C5C5H7"/>
<dbReference type="EMBL" id="CP001618">
    <property type="protein sequence ID" value="ACQ80168.1"/>
    <property type="molecule type" value="Genomic_DNA"/>
</dbReference>
<evidence type="ECO:0000256" key="1">
    <source>
        <dbReference type="SAM" id="MobiDB-lite"/>
    </source>
</evidence>
<organism evidence="2 3">
    <name type="scientific">Beutenbergia cavernae (strain ATCC BAA-8 / DSM 12333 / CCUG 43141 / JCM 11478 / NBRC 16432 / NCIMB 13614 / HKI 0122)</name>
    <dbReference type="NCBI Taxonomy" id="471853"/>
    <lineage>
        <taxon>Bacteria</taxon>
        <taxon>Bacillati</taxon>
        <taxon>Actinomycetota</taxon>
        <taxon>Actinomycetes</taxon>
        <taxon>Micrococcales</taxon>
        <taxon>Beutenbergiaceae</taxon>
        <taxon>Beutenbergia</taxon>
    </lineage>
</organism>
<feature type="compositionally biased region" description="Basic and acidic residues" evidence="1">
    <location>
        <begin position="176"/>
        <end position="185"/>
    </location>
</feature>
<dbReference type="InterPro" id="IPR025447">
    <property type="entry name" value="DUF4192"/>
</dbReference>
<evidence type="ECO:0000313" key="3">
    <source>
        <dbReference type="Proteomes" id="UP000007962"/>
    </source>
</evidence>
<accession>C5C5H7</accession>
<dbReference type="Proteomes" id="UP000007962">
    <property type="component" value="Chromosome"/>
</dbReference>
<dbReference type="OrthoDB" id="4954868at2"/>
<evidence type="ECO:0008006" key="4">
    <source>
        <dbReference type="Google" id="ProtNLM"/>
    </source>
</evidence>
<feature type="region of interest" description="Disordered" evidence="1">
    <location>
        <begin position="176"/>
        <end position="195"/>
    </location>
</feature>
<sequence length="380" mass="38867">MSPSSSAPRPTSGSADVVPVVRASEPREMLAFLPYAVGFHPSDSVVVASLRPPRGRIGLVARLDTADLAGPDGDAVAAALAHHLARDGARRVFVAVYTDLDPAEAREPGSVPARALGAFLATPELPEVLEPWVVGRRGYAGWRCADATCCPAAGRPLRELDGTQVAAHMVLAGERPARDRSDLVPRPEPSGPRRRAAAAAARRVRLAPGASRSELAAWRAERAEQVIGLLDDADGGGAGPAPRALGELAAGLADTGVRDVVLAWLVHHGVGAGACPSTGACDLDVGAALGAVFRPGGVQPRPALLAPAQGVLEAAARVAPRATRVHVLTTLAWVAWWSGEGARAGALLEAALVLDPDHALAGLLDATLAGGIPPGWARSA</sequence>
<name>C5C5H7_BEUC1</name>
<dbReference type="HOGENOM" id="CLU_722985_0_0_11"/>
<proteinExistence type="predicted"/>